<keyword evidence="1" id="KW-0040">ANK repeat</keyword>
<organism evidence="2 3">
    <name type="scientific">Kistimonas scapharcae</name>
    <dbReference type="NCBI Taxonomy" id="1036133"/>
    <lineage>
        <taxon>Bacteria</taxon>
        <taxon>Pseudomonadati</taxon>
        <taxon>Pseudomonadota</taxon>
        <taxon>Gammaproteobacteria</taxon>
        <taxon>Oceanospirillales</taxon>
        <taxon>Endozoicomonadaceae</taxon>
        <taxon>Kistimonas</taxon>
    </lineage>
</organism>
<gene>
    <name evidence="2" type="ORF">GCM10023116_01240</name>
</gene>
<proteinExistence type="predicted"/>
<keyword evidence="3" id="KW-1185">Reference proteome</keyword>
<evidence type="ECO:0000313" key="3">
    <source>
        <dbReference type="Proteomes" id="UP001500604"/>
    </source>
</evidence>
<dbReference type="PROSITE" id="PS50297">
    <property type="entry name" value="ANK_REP_REGION"/>
    <property type="match status" value="1"/>
</dbReference>
<dbReference type="Proteomes" id="UP001500604">
    <property type="component" value="Unassembled WGS sequence"/>
</dbReference>
<dbReference type="RefSeq" id="WP_345192777.1">
    <property type="nucleotide sequence ID" value="NZ_BAABFL010000007.1"/>
</dbReference>
<sequence length="917" mass="104474">MASVEVAKHQTWKVIEKDTSQEKDIRRAFAREVCEVLPEFMDPIGEETIHEEVSRKHVERTIEQVSQGILFACDKGWLKKYGDDNSGWTYETTTRLQLMTACKEADVSLVEEYCRDLDFSLEMPDRPEGYLSCPVVEAIDSEREWMRKNAVVDMLIKRNAKLPFSQDVGDNLFLNQEAAYAEKTKVVTYYLQEKDFDCVMLSARSKMGKLPSDVAKEYGNKVMVDFFNLVEKGVSRIFAGEVCQVLADSDNRMKFEDIFEGVRVNSAERTVEAVHQGVALGIEKGWLFGIEYEGLAKQYSLTPRMSCLLECKYGRIDEIRECQVKNMEINFSLEIPYRPDGYLSCPLIEALDSECKERLSIISVLEMMNATMPEPVDGCFLHQEAMYAKKTNVANYYLKNIDVYGKNLSAKNSRGETPYEVAMASGNDVMIQFFELRNKINAKVEQNAREVTLNILEDMQPRSLAELKSMHEGKQGIERALQYACRNSWLRLETKTEGLQRRTTGRYEITPGLKFMQACRYGDVGILSESAEGNNRFWDVRMNMPDDPSDYISSALQEALESTCEKRDEIIRILEEGGACFYWVDSNDEKFRFLSGEIKNKHARVLQYYLSKYESSENVLDLKDETEKSIGGYLDEAGCDKLRAMFDLHRNAMLSKRDCKNFEQVIVGKSVVPCRQNAKVIAVLDSGSSSNDELDESCHVDEREKHCLVSKKIDPMVWIDLLLKRDDVAFNQFLREQGYDSLRDDFGNTPMHFMCKPEYYLGYVRRCASSRIDCAHVFHMASEKVESALGICLEHGGSLHAKNDSGDTPLHLAVKTAFLPTIKLLVLWDKGGANLFAKNDEGMTPLMLAIRAENNVVVFELLQLGSCPDDILEMGLPSLEYFADAVAKFDQDSLVGSDFLERLSDKIIQIRSKQKLD</sequence>
<dbReference type="SUPFAM" id="SSF48403">
    <property type="entry name" value="Ankyrin repeat"/>
    <property type="match status" value="1"/>
</dbReference>
<protein>
    <submittedName>
        <fullName evidence="2">Uncharacterized protein</fullName>
    </submittedName>
</protein>
<accession>A0ABP8UW85</accession>
<dbReference type="PANTHER" id="PTHR24121">
    <property type="entry name" value="NO MECHANORECEPTOR POTENTIAL C, ISOFORM D-RELATED"/>
    <property type="match status" value="1"/>
</dbReference>
<name>A0ABP8UW85_9GAMM</name>
<feature type="repeat" description="ANK" evidence="1">
    <location>
        <begin position="805"/>
        <end position="826"/>
    </location>
</feature>
<evidence type="ECO:0000256" key="1">
    <source>
        <dbReference type="PROSITE-ProRule" id="PRU00023"/>
    </source>
</evidence>
<dbReference type="InterPro" id="IPR002110">
    <property type="entry name" value="Ankyrin_rpt"/>
</dbReference>
<evidence type="ECO:0000313" key="2">
    <source>
        <dbReference type="EMBL" id="GAA4647862.1"/>
    </source>
</evidence>
<comment type="caution">
    <text evidence="2">The sequence shown here is derived from an EMBL/GenBank/DDBJ whole genome shotgun (WGS) entry which is preliminary data.</text>
</comment>
<reference evidence="3" key="1">
    <citation type="journal article" date="2019" name="Int. J. Syst. Evol. Microbiol.">
        <title>The Global Catalogue of Microorganisms (GCM) 10K type strain sequencing project: providing services to taxonomists for standard genome sequencing and annotation.</title>
        <authorList>
            <consortium name="The Broad Institute Genomics Platform"/>
            <consortium name="The Broad Institute Genome Sequencing Center for Infectious Disease"/>
            <person name="Wu L."/>
            <person name="Ma J."/>
        </authorList>
    </citation>
    <scope>NUCLEOTIDE SEQUENCE [LARGE SCALE GENOMIC DNA]</scope>
    <source>
        <strain evidence="3">JCM 17805</strain>
    </source>
</reference>
<dbReference type="EMBL" id="BAABFL010000007">
    <property type="protein sequence ID" value="GAA4647862.1"/>
    <property type="molecule type" value="Genomic_DNA"/>
</dbReference>
<dbReference type="PANTHER" id="PTHR24121:SF23">
    <property type="entry name" value="NO MECHANORECEPTOR POTENTIAL C, ISOFORM H"/>
    <property type="match status" value="1"/>
</dbReference>
<dbReference type="Pfam" id="PF12796">
    <property type="entry name" value="Ank_2"/>
    <property type="match status" value="1"/>
</dbReference>
<dbReference type="Gene3D" id="1.25.40.20">
    <property type="entry name" value="Ankyrin repeat-containing domain"/>
    <property type="match status" value="1"/>
</dbReference>
<dbReference type="PROSITE" id="PS50088">
    <property type="entry name" value="ANK_REPEAT"/>
    <property type="match status" value="1"/>
</dbReference>
<dbReference type="InterPro" id="IPR036770">
    <property type="entry name" value="Ankyrin_rpt-contain_sf"/>
</dbReference>
<dbReference type="SMART" id="SM00248">
    <property type="entry name" value="ANK"/>
    <property type="match status" value="3"/>
</dbReference>